<evidence type="ECO:0000259" key="6">
    <source>
        <dbReference type="PROSITE" id="PS50157"/>
    </source>
</evidence>
<organism evidence="7 8">
    <name type="scientific">Dendroctonus ponderosae</name>
    <name type="common">Mountain pine beetle</name>
    <dbReference type="NCBI Taxonomy" id="77166"/>
    <lineage>
        <taxon>Eukaryota</taxon>
        <taxon>Metazoa</taxon>
        <taxon>Ecdysozoa</taxon>
        <taxon>Arthropoda</taxon>
        <taxon>Hexapoda</taxon>
        <taxon>Insecta</taxon>
        <taxon>Pterygota</taxon>
        <taxon>Neoptera</taxon>
        <taxon>Endopterygota</taxon>
        <taxon>Coleoptera</taxon>
        <taxon>Polyphaga</taxon>
        <taxon>Cucujiformia</taxon>
        <taxon>Curculionidae</taxon>
        <taxon>Scolytinae</taxon>
        <taxon>Dendroctonus</taxon>
    </lineage>
</organism>
<reference evidence="7" key="2">
    <citation type="submission" date="2024-08" db="UniProtKB">
        <authorList>
            <consortium name="EnsemblMetazoa"/>
        </authorList>
    </citation>
    <scope>IDENTIFICATION</scope>
</reference>
<accession>A0AAR5P1U5</accession>
<feature type="domain" description="C2H2-type" evidence="6">
    <location>
        <begin position="49"/>
        <end position="76"/>
    </location>
</feature>
<dbReference type="Proteomes" id="UP000019118">
    <property type="component" value="Unassembled WGS sequence"/>
</dbReference>
<dbReference type="SUPFAM" id="SSF57667">
    <property type="entry name" value="beta-beta-alpha zinc fingers"/>
    <property type="match status" value="1"/>
</dbReference>
<dbReference type="PROSITE" id="PS50157">
    <property type="entry name" value="ZINC_FINGER_C2H2_2"/>
    <property type="match status" value="3"/>
</dbReference>
<evidence type="ECO:0000313" key="8">
    <source>
        <dbReference type="Proteomes" id="UP000019118"/>
    </source>
</evidence>
<keyword evidence="8" id="KW-1185">Reference proteome</keyword>
<dbReference type="PANTHER" id="PTHR24379:SF121">
    <property type="entry name" value="C2H2-TYPE DOMAIN-CONTAINING PROTEIN"/>
    <property type="match status" value="1"/>
</dbReference>
<keyword evidence="3 5" id="KW-0863">Zinc-finger</keyword>
<dbReference type="GO" id="GO:0008270">
    <property type="term" value="F:zinc ion binding"/>
    <property type="evidence" value="ECO:0007669"/>
    <property type="project" value="UniProtKB-KW"/>
</dbReference>
<dbReference type="InterPro" id="IPR013087">
    <property type="entry name" value="Znf_C2H2_type"/>
</dbReference>
<dbReference type="GeneID" id="109534015"/>
<feature type="domain" description="C2H2-type" evidence="6">
    <location>
        <begin position="190"/>
        <end position="218"/>
    </location>
</feature>
<dbReference type="AlphaFoldDB" id="A0AAR5P1U5"/>
<sequence length="266" mass="29966">MNAKQTPVTPRPSLLPKVEYKHKCIKCESTFKNMILLQKHTCNETESSLNCPVCLKQFNDIALLNTHKKCHAKSNLLKNASPIKMSSKKTIQKSSTTNNKTPMKLIDKTVKCRECSRAFESDEKLSNHVRSHKSLVCPSCATSFSSKILLDKHRTMNCVKVKNAKARISFSVRRPTVHTPSGKSPSSTILNCEKCEEKFTTFCSLYTHKVQVHGMDTPDKSLLTETKKSNLKTKPVHGGIPPNERLRKAYDNLRKKLIEAGDIVVK</sequence>
<reference evidence="8" key="1">
    <citation type="journal article" date="2013" name="Genome Biol.">
        <title>Draft genome of the mountain pine beetle, Dendroctonus ponderosae Hopkins, a major forest pest.</title>
        <authorList>
            <person name="Keeling C.I."/>
            <person name="Yuen M.M."/>
            <person name="Liao N.Y."/>
            <person name="Docking T.R."/>
            <person name="Chan S.K."/>
            <person name="Taylor G.A."/>
            <person name="Palmquist D.L."/>
            <person name="Jackman S.D."/>
            <person name="Nguyen A."/>
            <person name="Li M."/>
            <person name="Henderson H."/>
            <person name="Janes J.K."/>
            <person name="Zhao Y."/>
            <person name="Pandoh P."/>
            <person name="Moore R."/>
            <person name="Sperling F.A."/>
            <person name="Huber D.P."/>
            <person name="Birol I."/>
            <person name="Jones S.J."/>
            <person name="Bohlmann J."/>
        </authorList>
    </citation>
    <scope>NUCLEOTIDE SEQUENCE</scope>
</reference>
<feature type="domain" description="C2H2-type" evidence="6">
    <location>
        <begin position="110"/>
        <end position="132"/>
    </location>
</feature>
<dbReference type="Gene3D" id="3.30.160.60">
    <property type="entry name" value="Classic Zinc Finger"/>
    <property type="match status" value="2"/>
</dbReference>
<evidence type="ECO:0000313" key="7">
    <source>
        <dbReference type="EnsemblMetazoa" id="XP_019755119.1"/>
    </source>
</evidence>
<proteinExistence type="predicted"/>
<keyword evidence="4" id="KW-0862">Zinc</keyword>
<name>A0AAR5P1U5_DENPD</name>
<evidence type="ECO:0000256" key="1">
    <source>
        <dbReference type="ARBA" id="ARBA00022723"/>
    </source>
</evidence>
<dbReference type="InterPro" id="IPR036236">
    <property type="entry name" value="Znf_C2H2_sf"/>
</dbReference>
<keyword evidence="2" id="KW-0677">Repeat</keyword>
<dbReference type="EnsemblMetazoa" id="XM_019899559.1">
    <property type="protein sequence ID" value="XP_019755118.1"/>
    <property type="gene ID" value="LOC109534015"/>
</dbReference>
<keyword evidence="1" id="KW-0479">Metal-binding</keyword>
<evidence type="ECO:0000256" key="3">
    <source>
        <dbReference type="ARBA" id="ARBA00022771"/>
    </source>
</evidence>
<dbReference type="Pfam" id="PF13894">
    <property type="entry name" value="zf-C2H2_4"/>
    <property type="match status" value="1"/>
</dbReference>
<dbReference type="KEGG" id="dpa:109534015"/>
<protein>
    <recommendedName>
        <fullName evidence="6">C2H2-type domain-containing protein</fullName>
    </recommendedName>
</protein>
<evidence type="ECO:0000256" key="2">
    <source>
        <dbReference type="ARBA" id="ARBA00022737"/>
    </source>
</evidence>
<evidence type="ECO:0000256" key="4">
    <source>
        <dbReference type="ARBA" id="ARBA00022833"/>
    </source>
</evidence>
<evidence type="ECO:0000256" key="5">
    <source>
        <dbReference type="PROSITE-ProRule" id="PRU00042"/>
    </source>
</evidence>
<dbReference type="PROSITE" id="PS00028">
    <property type="entry name" value="ZINC_FINGER_C2H2_1"/>
    <property type="match status" value="3"/>
</dbReference>
<dbReference type="PANTHER" id="PTHR24379">
    <property type="entry name" value="KRAB AND ZINC FINGER DOMAIN-CONTAINING"/>
    <property type="match status" value="1"/>
</dbReference>
<dbReference type="EnsemblMetazoa" id="XM_019899560.1">
    <property type="protein sequence ID" value="XP_019755119.1"/>
    <property type="gene ID" value="LOC109534015"/>
</dbReference>
<dbReference type="SMART" id="SM00355">
    <property type="entry name" value="ZnF_C2H2"/>
    <property type="match status" value="5"/>
</dbReference>